<name>A0A7I8DIF3_9FIRM</name>
<dbReference type="PANTHER" id="PTHR42924">
    <property type="entry name" value="EXONUCLEASE"/>
    <property type="match status" value="1"/>
</dbReference>
<dbReference type="PANTHER" id="PTHR42924:SF11">
    <property type="entry name" value="POLYMERASE_HISTIDINOL PHOSPHATASE N-TERMINAL DOMAIN-CONTAINING PROTEIN"/>
    <property type="match status" value="1"/>
</dbReference>
<sequence>MKKRIFPRFENTYKGNLHSHTTRSDGAYDLETVIKAYKEKGYQFLCISDHRRYYISSIKDNEEFIILDGMEGEVGDSCYHIHAIADYNVNVKERYEAESIWPVTDQSPQETINEYRNKGNICIINHPRWTKFEYEELLEPEGYLGIEVYNHNCDRESLTGYATDYWDYLLRKGKKVYGFASDDAHAKDLHCNVKEFFGGWICVSAAGLAQKDIVSSLKTGDFYASNGPEFLSIELEDNTLRVCTSPVKSIAFITWPEHGRNVYDRSGMDVREAEFAVPSGTQYVRIEITDINGKKAWSNPLFF</sequence>
<dbReference type="InterPro" id="IPR016195">
    <property type="entry name" value="Pol/histidinol_Pase-like"/>
</dbReference>
<protein>
    <submittedName>
        <fullName evidence="2">Phosphotransferase</fullName>
    </submittedName>
</protein>
<dbReference type="GO" id="GO:0004534">
    <property type="term" value="F:5'-3' RNA exonuclease activity"/>
    <property type="evidence" value="ECO:0007669"/>
    <property type="project" value="TreeGrafter"/>
</dbReference>
<dbReference type="KEGG" id="acht:bsdcttw_05380"/>
<dbReference type="SUPFAM" id="SSF89550">
    <property type="entry name" value="PHP domain-like"/>
    <property type="match status" value="1"/>
</dbReference>
<feature type="domain" description="Polymerase/histidinol phosphatase N-terminal" evidence="1">
    <location>
        <begin position="15"/>
        <end position="76"/>
    </location>
</feature>
<dbReference type="Gene3D" id="3.20.20.140">
    <property type="entry name" value="Metal-dependent hydrolases"/>
    <property type="match status" value="1"/>
</dbReference>
<dbReference type="InterPro" id="IPR003141">
    <property type="entry name" value="Pol/His_phosphatase_N"/>
</dbReference>
<reference evidence="2 3" key="2">
    <citation type="submission" date="2020-08" db="EMBL/GenBank/DDBJ databases">
        <authorList>
            <person name="Ueki A."/>
            <person name="Tonouchi A."/>
        </authorList>
    </citation>
    <scope>NUCLEOTIDE SEQUENCE [LARGE SCALE GENOMIC DNA]</scope>
    <source>
        <strain evidence="2 3">CTTW</strain>
    </source>
</reference>
<keyword evidence="2" id="KW-0808">Transferase</keyword>
<reference evidence="2 3" key="1">
    <citation type="submission" date="2020-08" db="EMBL/GenBank/DDBJ databases">
        <title>Draft genome sequencing of an Anaerocolumna strain isolated from anoxic soil subjected to BSD treatment.</title>
        <authorList>
            <person name="Uek A."/>
            <person name="Tonouchi A."/>
        </authorList>
    </citation>
    <scope>NUCLEOTIDE SEQUENCE [LARGE SCALE GENOMIC DNA]</scope>
    <source>
        <strain evidence="2 3">CTTW</strain>
    </source>
</reference>
<gene>
    <name evidence="2" type="ORF">bsdcttw_05380</name>
</gene>
<dbReference type="GO" id="GO:0016740">
    <property type="term" value="F:transferase activity"/>
    <property type="evidence" value="ECO:0007669"/>
    <property type="project" value="UniProtKB-KW"/>
</dbReference>
<dbReference type="EMBL" id="AP023368">
    <property type="protein sequence ID" value="BCJ97497.1"/>
    <property type="molecule type" value="Genomic_DNA"/>
</dbReference>
<dbReference type="AlphaFoldDB" id="A0A7I8DIF3"/>
<dbReference type="SMART" id="SM00481">
    <property type="entry name" value="POLIIIAc"/>
    <property type="match status" value="1"/>
</dbReference>
<evidence type="ECO:0000313" key="3">
    <source>
        <dbReference type="Proteomes" id="UP000515703"/>
    </source>
</evidence>
<organism evidence="2 3">
    <name type="scientific">Anaerocolumna chitinilytica</name>
    <dbReference type="NCBI Taxonomy" id="1727145"/>
    <lineage>
        <taxon>Bacteria</taxon>
        <taxon>Bacillati</taxon>
        <taxon>Bacillota</taxon>
        <taxon>Clostridia</taxon>
        <taxon>Lachnospirales</taxon>
        <taxon>Lachnospiraceae</taxon>
        <taxon>Anaerocolumna</taxon>
    </lineage>
</organism>
<dbReference type="GO" id="GO:0035312">
    <property type="term" value="F:5'-3' DNA exonuclease activity"/>
    <property type="evidence" value="ECO:0007669"/>
    <property type="project" value="TreeGrafter"/>
</dbReference>
<keyword evidence="3" id="KW-1185">Reference proteome</keyword>
<evidence type="ECO:0000313" key="2">
    <source>
        <dbReference type="EMBL" id="BCJ97497.1"/>
    </source>
</evidence>
<dbReference type="Proteomes" id="UP000515703">
    <property type="component" value="Chromosome"/>
</dbReference>
<evidence type="ECO:0000259" key="1">
    <source>
        <dbReference type="SMART" id="SM00481"/>
    </source>
</evidence>
<proteinExistence type="predicted"/>
<dbReference type="InterPro" id="IPR052018">
    <property type="entry name" value="PHP_domain"/>
</dbReference>
<accession>A0A7I8DIF3</accession>
<dbReference type="RefSeq" id="WP_185257917.1">
    <property type="nucleotide sequence ID" value="NZ_AP023368.1"/>
</dbReference>